<keyword evidence="4" id="KW-0460">Magnesium</keyword>
<evidence type="ECO:0000256" key="3">
    <source>
        <dbReference type="ARBA" id="ARBA00022723"/>
    </source>
</evidence>
<evidence type="ECO:0000256" key="4">
    <source>
        <dbReference type="ARBA" id="ARBA00022842"/>
    </source>
</evidence>
<keyword evidence="3" id="KW-0479">Metal-binding</keyword>
<dbReference type="Gene3D" id="3.40.50.1000">
    <property type="entry name" value="HAD superfamily/HAD-like"/>
    <property type="match status" value="1"/>
</dbReference>
<dbReference type="SFLD" id="SFLDS00003">
    <property type="entry name" value="Haloacid_Dehalogenase"/>
    <property type="match status" value="1"/>
</dbReference>
<evidence type="ECO:0000313" key="7">
    <source>
        <dbReference type="Proteomes" id="UP000609121"/>
    </source>
</evidence>
<comment type="caution">
    <text evidence="6">The sequence shown here is derived from an EMBL/GenBank/DDBJ whole genome shotgun (WGS) entry which is preliminary data.</text>
</comment>
<comment type="cofactor">
    <cofactor evidence="1">
        <name>Mg(2+)</name>
        <dbReference type="ChEBI" id="CHEBI:18420"/>
    </cofactor>
</comment>
<dbReference type="InterPro" id="IPR036412">
    <property type="entry name" value="HAD-like_sf"/>
</dbReference>
<dbReference type="PANTHER" id="PTHR46193:SF18">
    <property type="entry name" value="HEXITOL PHOSPHATASE B"/>
    <property type="match status" value="1"/>
</dbReference>
<dbReference type="Pfam" id="PF00702">
    <property type="entry name" value="Hydrolase"/>
    <property type="match status" value="1"/>
</dbReference>
<gene>
    <name evidence="6" type="ORF">ICN82_07785</name>
</gene>
<organism evidence="6 7">
    <name type="scientific">Mangrovicoccus algicola</name>
    <dbReference type="NCBI Taxonomy" id="2771008"/>
    <lineage>
        <taxon>Bacteria</taxon>
        <taxon>Pseudomonadati</taxon>
        <taxon>Pseudomonadota</taxon>
        <taxon>Alphaproteobacteria</taxon>
        <taxon>Rhodobacterales</taxon>
        <taxon>Paracoccaceae</taxon>
        <taxon>Mangrovicoccus</taxon>
    </lineage>
</organism>
<evidence type="ECO:0000256" key="1">
    <source>
        <dbReference type="ARBA" id="ARBA00001946"/>
    </source>
</evidence>
<dbReference type="InterPro" id="IPR023198">
    <property type="entry name" value="PGP-like_dom2"/>
</dbReference>
<sequence>MIKAVAWDIDGTLVDSEPLHLFALRQVCRAHGVDISDLADTHFVGVHIGNVWQALKPRFPAGLSFDGWAREINLAFAANGDQLREIAGAAAVIQQLAAMDLRQIAVSNSNRAVVDANLDAIGVTGTLEFSISLDDVCEGKPDPFPYRMAAYRLGLHPSEVLAVEDSATGVASARAAGLRVAFLDAHGGARSEAEFTVRALSRLPDLIAELAGKPETSHDCLKRAAGR</sequence>
<name>A0A8J6YR72_9RHOB</name>
<evidence type="ECO:0000256" key="5">
    <source>
        <dbReference type="ARBA" id="ARBA00023277"/>
    </source>
</evidence>
<dbReference type="InterPro" id="IPR006439">
    <property type="entry name" value="HAD-SF_hydro_IA"/>
</dbReference>
<keyword evidence="5" id="KW-0119">Carbohydrate metabolism</keyword>
<dbReference type="PANTHER" id="PTHR46193">
    <property type="entry name" value="6-PHOSPHOGLUCONATE PHOSPHATASE"/>
    <property type="match status" value="1"/>
</dbReference>
<dbReference type="NCBIfam" id="TIGR01509">
    <property type="entry name" value="HAD-SF-IA-v3"/>
    <property type="match status" value="1"/>
</dbReference>
<reference evidence="6" key="1">
    <citation type="submission" date="2020-09" db="EMBL/GenBank/DDBJ databases">
        <title>A novel bacterium of genus Mangrovicoccus, isolated from South China Sea.</title>
        <authorList>
            <person name="Huang H."/>
            <person name="Mo K."/>
            <person name="Hu Y."/>
        </authorList>
    </citation>
    <scope>NUCLEOTIDE SEQUENCE</scope>
    <source>
        <strain evidence="6">HB182678</strain>
    </source>
</reference>
<dbReference type="Proteomes" id="UP000609121">
    <property type="component" value="Unassembled WGS sequence"/>
</dbReference>
<dbReference type="SFLD" id="SFLDG01129">
    <property type="entry name" value="C1.5:_HAD__Beta-PGM__Phosphata"/>
    <property type="match status" value="1"/>
</dbReference>
<protein>
    <submittedName>
        <fullName evidence="6">HAD family phosphatase</fullName>
    </submittedName>
</protein>
<dbReference type="InterPro" id="IPR051600">
    <property type="entry name" value="Beta-PGM-like"/>
</dbReference>
<dbReference type="Gene3D" id="1.10.150.240">
    <property type="entry name" value="Putative phosphatase, domain 2"/>
    <property type="match status" value="1"/>
</dbReference>
<dbReference type="SUPFAM" id="SSF56784">
    <property type="entry name" value="HAD-like"/>
    <property type="match status" value="1"/>
</dbReference>
<dbReference type="EMBL" id="JACVXA010000016">
    <property type="protein sequence ID" value="MBE3638103.1"/>
    <property type="molecule type" value="Genomic_DNA"/>
</dbReference>
<proteinExistence type="inferred from homology"/>
<comment type="similarity">
    <text evidence="2">Belongs to the HAD-like hydrolase superfamily. CbbY/CbbZ/Gph/YieH family.</text>
</comment>
<dbReference type="GO" id="GO:0003824">
    <property type="term" value="F:catalytic activity"/>
    <property type="evidence" value="ECO:0007669"/>
    <property type="project" value="UniProtKB-ARBA"/>
</dbReference>
<dbReference type="InterPro" id="IPR023214">
    <property type="entry name" value="HAD_sf"/>
</dbReference>
<keyword evidence="7" id="KW-1185">Reference proteome</keyword>
<evidence type="ECO:0000256" key="2">
    <source>
        <dbReference type="ARBA" id="ARBA00006171"/>
    </source>
</evidence>
<dbReference type="RefSeq" id="WP_193181468.1">
    <property type="nucleotide sequence ID" value="NZ_JACVXA010000016.1"/>
</dbReference>
<dbReference type="GO" id="GO:0046872">
    <property type="term" value="F:metal ion binding"/>
    <property type="evidence" value="ECO:0007669"/>
    <property type="project" value="UniProtKB-KW"/>
</dbReference>
<accession>A0A8J6YR72</accession>
<evidence type="ECO:0000313" key="6">
    <source>
        <dbReference type="EMBL" id="MBE3638103.1"/>
    </source>
</evidence>
<dbReference type="AlphaFoldDB" id="A0A8J6YR72"/>
<dbReference type="PRINTS" id="PR00413">
    <property type="entry name" value="HADHALOGNASE"/>
</dbReference>